<comment type="subcellular location">
    <subcellularLocation>
        <location evidence="1">Cytoplasm</location>
    </subcellularLocation>
</comment>
<organism evidence="9 10">
    <name type="scientific">Eptatretus burgeri</name>
    <name type="common">Inshore hagfish</name>
    <dbReference type="NCBI Taxonomy" id="7764"/>
    <lineage>
        <taxon>Eukaryota</taxon>
        <taxon>Metazoa</taxon>
        <taxon>Chordata</taxon>
        <taxon>Craniata</taxon>
        <taxon>Vertebrata</taxon>
        <taxon>Cyclostomata</taxon>
        <taxon>Myxini</taxon>
        <taxon>Myxiniformes</taxon>
        <taxon>Myxinidae</taxon>
        <taxon>Eptatretinae</taxon>
        <taxon>Eptatretus</taxon>
    </lineage>
</organism>
<dbReference type="GO" id="GO:0005524">
    <property type="term" value="F:ATP binding"/>
    <property type="evidence" value="ECO:0007669"/>
    <property type="project" value="UniProtKB-KW"/>
</dbReference>
<keyword evidence="2" id="KW-0963">Cytoplasm</keyword>
<dbReference type="Gene3D" id="3.40.50.300">
    <property type="entry name" value="P-loop containing nucleotide triphosphate hydrolases"/>
    <property type="match status" value="1"/>
</dbReference>
<protein>
    <recommendedName>
        <fullName evidence="8">NACHT domain-containing protein</fullName>
    </recommendedName>
</protein>
<dbReference type="PANTHER" id="PTHR45690">
    <property type="entry name" value="NACHT, LRR AND PYD DOMAINS-CONTAINING PROTEIN 12"/>
    <property type="match status" value="1"/>
</dbReference>
<keyword evidence="7" id="KW-0395">Inflammatory response</keyword>
<dbReference type="AlphaFoldDB" id="A0A8C4N2E1"/>
<evidence type="ECO:0000259" key="8">
    <source>
        <dbReference type="PROSITE" id="PS50837"/>
    </source>
</evidence>
<evidence type="ECO:0000256" key="5">
    <source>
        <dbReference type="ARBA" id="ARBA00022840"/>
    </source>
</evidence>
<dbReference type="InterPro" id="IPR041267">
    <property type="entry name" value="NLRP_HD2"/>
</dbReference>
<dbReference type="InterPro" id="IPR007111">
    <property type="entry name" value="NACHT_NTPase"/>
</dbReference>
<dbReference type="Pfam" id="PF17776">
    <property type="entry name" value="NLRC4_HD2"/>
    <property type="match status" value="1"/>
</dbReference>
<dbReference type="InterPro" id="IPR041075">
    <property type="entry name" value="NOD1/2_WH"/>
</dbReference>
<evidence type="ECO:0000256" key="1">
    <source>
        <dbReference type="ARBA" id="ARBA00004496"/>
    </source>
</evidence>
<dbReference type="PROSITE" id="PS50837">
    <property type="entry name" value="NACHT"/>
    <property type="match status" value="1"/>
</dbReference>
<dbReference type="Proteomes" id="UP000694388">
    <property type="component" value="Unplaced"/>
</dbReference>
<feature type="domain" description="NACHT" evidence="8">
    <location>
        <begin position="188"/>
        <end position="319"/>
    </location>
</feature>
<evidence type="ECO:0000256" key="3">
    <source>
        <dbReference type="ARBA" id="ARBA00022737"/>
    </source>
</evidence>
<evidence type="ECO:0000256" key="4">
    <source>
        <dbReference type="ARBA" id="ARBA00022741"/>
    </source>
</evidence>
<evidence type="ECO:0000256" key="6">
    <source>
        <dbReference type="ARBA" id="ARBA00022843"/>
    </source>
</evidence>
<dbReference type="GeneTree" id="ENSGT00940000159520"/>
<keyword evidence="6" id="KW-0832">Ubl conjugation</keyword>
<dbReference type="GO" id="GO:0045087">
    <property type="term" value="P:innate immune response"/>
    <property type="evidence" value="ECO:0007669"/>
    <property type="project" value="UniProtKB-KW"/>
</dbReference>
<reference evidence="9" key="2">
    <citation type="submission" date="2025-09" db="UniProtKB">
        <authorList>
            <consortium name="Ensembl"/>
        </authorList>
    </citation>
    <scope>IDENTIFICATION</scope>
</reference>
<sequence>MEKSSLSEEFWKAFPSLCDAVRESQLLSKCDLKDFEKFKRNKSKIRVNILLNLIMEEGAERCRSFCTILFHDERMKVLMLKMMNKLESDETKNKLRVWVKAQEDLKEELLKNLRTIRDYNASPGECMRLEDRFVEPVIVKSKPEIEVESQVHEMMKPSRKYNLKKINEDRVTMRELFKRKESWLQYVTTVVMFGSPGIGKSMLCKKLVVDWAEEDDKIKNRFDFVILLKCRNLNHISTETTLRDIFLNEHPSLKEVVDDLMENAFRVLLVLDALDEMKHRLDFNDVCKSPNKANKIGSIIAGLLQGTLLSQGTVLVTTRLVDLQWIQDVDFDPISTCMVEIVGFSHEKTEEFFEKFYRNEDKAKQVLQYLSENEVLSSLCFNPVFCWITATCLTRYFNAIDRSTCDPAPKTMTELFSLYLHLHLKHHGGESITSSPDSLLSLCRLAFHGVKARKILFSDEDLKREGITKSPALQRFLQRILPRALASRWDKGKGITKPSPAFLSEVFLKTEVESVCHYEFFHLTVQEFFAALYFLLPECEESVDEVLMESTNRGDDRFQIVQRFLSGLFANKPRDILERHFKLSTKPMKQIHSWLKEYNHKDPNCFHCVYELQNVEFTKTMMEDVEFEKLTKNMTSPLDCTVVVYALQTANKPIDSWRVDLGPMDRMQRMKILTSAFPLCEKFV</sequence>
<dbReference type="GO" id="GO:0006954">
    <property type="term" value="P:inflammatory response"/>
    <property type="evidence" value="ECO:0007669"/>
    <property type="project" value="UniProtKB-KW"/>
</dbReference>
<keyword evidence="3" id="KW-0677">Repeat</keyword>
<dbReference type="SUPFAM" id="SSF52540">
    <property type="entry name" value="P-loop containing nucleoside triphosphate hydrolases"/>
    <property type="match status" value="1"/>
</dbReference>
<evidence type="ECO:0000256" key="2">
    <source>
        <dbReference type="ARBA" id="ARBA00022490"/>
    </source>
</evidence>
<evidence type="ECO:0000256" key="7">
    <source>
        <dbReference type="ARBA" id="ARBA00023198"/>
    </source>
</evidence>
<dbReference type="InterPro" id="IPR027417">
    <property type="entry name" value="P-loop_NTPase"/>
</dbReference>
<dbReference type="Pfam" id="PF05729">
    <property type="entry name" value="NACHT"/>
    <property type="match status" value="1"/>
</dbReference>
<name>A0A8C4N2E1_EPTBU</name>
<proteinExistence type="predicted"/>
<accession>A0A8C4N2E1</accession>
<evidence type="ECO:0000313" key="9">
    <source>
        <dbReference type="Ensembl" id="ENSEBUP00000000393.1"/>
    </source>
</evidence>
<keyword evidence="4" id="KW-0547">Nucleotide-binding</keyword>
<dbReference type="PANTHER" id="PTHR45690:SF19">
    <property type="entry name" value="NACHT, LRR AND PYD DOMAINS-CONTAINING PROTEIN 3"/>
    <property type="match status" value="1"/>
</dbReference>
<keyword evidence="10" id="KW-1185">Reference proteome</keyword>
<dbReference type="Pfam" id="PF17779">
    <property type="entry name" value="WHD_NOD2"/>
    <property type="match status" value="1"/>
</dbReference>
<dbReference type="GO" id="GO:0005737">
    <property type="term" value="C:cytoplasm"/>
    <property type="evidence" value="ECO:0007669"/>
    <property type="project" value="UniProtKB-SubCell"/>
</dbReference>
<dbReference type="Ensembl" id="ENSEBUT00000000688.1">
    <property type="protein sequence ID" value="ENSEBUP00000000393.1"/>
    <property type="gene ID" value="ENSEBUG00000000564.1"/>
</dbReference>
<reference evidence="9" key="1">
    <citation type="submission" date="2025-08" db="UniProtKB">
        <authorList>
            <consortium name="Ensembl"/>
        </authorList>
    </citation>
    <scope>IDENTIFICATION</scope>
</reference>
<dbReference type="InterPro" id="IPR050637">
    <property type="entry name" value="NLRP_innate_immun_reg"/>
</dbReference>
<keyword evidence="5" id="KW-0067">ATP-binding</keyword>
<evidence type="ECO:0000313" key="10">
    <source>
        <dbReference type="Proteomes" id="UP000694388"/>
    </source>
</evidence>